<dbReference type="EnsemblMetazoa" id="AALFPA23_017899.R26210">
    <property type="protein sequence ID" value="AALFPA23_017899.P26210"/>
    <property type="gene ID" value="AALFPA23_017899"/>
</dbReference>
<reference evidence="7" key="2">
    <citation type="submission" date="2025-05" db="UniProtKB">
        <authorList>
            <consortium name="EnsemblMetazoa"/>
        </authorList>
    </citation>
    <scope>IDENTIFICATION</scope>
    <source>
        <strain evidence="7">Foshan</strain>
    </source>
</reference>
<evidence type="ECO:0000256" key="1">
    <source>
        <dbReference type="ARBA" id="ARBA00004138"/>
    </source>
</evidence>
<reference evidence="8" key="1">
    <citation type="journal article" date="2015" name="Proc. Natl. Acad. Sci. U.S.A.">
        <title>Genome sequence of the Asian Tiger mosquito, Aedes albopictus, reveals insights into its biology, genetics, and evolution.</title>
        <authorList>
            <person name="Chen X.G."/>
            <person name="Jiang X."/>
            <person name="Gu J."/>
            <person name="Xu M."/>
            <person name="Wu Y."/>
            <person name="Deng Y."/>
            <person name="Zhang C."/>
            <person name="Bonizzoni M."/>
            <person name="Dermauw W."/>
            <person name="Vontas J."/>
            <person name="Armbruster P."/>
            <person name="Huang X."/>
            <person name="Yang Y."/>
            <person name="Zhang H."/>
            <person name="He W."/>
            <person name="Peng H."/>
            <person name="Liu Y."/>
            <person name="Wu K."/>
            <person name="Chen J."/>
            <person name="Lirakis M."/>
            <person name="Topalis P."/>
            <person name="Van Leeuwen T."/>
            <person name="Hall A.B."/>
            <person name="Jiang X."/>
            <person name="Thorpe C."/>
            <person name="Mueller R.L."/>
            <person name="Sun C."/>
            <person name="Waterhouse R.M."/>
            <person name="Yan G."/>
            <person name="Tu Z.J."/>
            <person name="Fang X."/>
            <person name="James A.A."/>
        </authorList>
    </citation>
    <scope>NUCLEOTIDE SEQUENCE [LARGE SCALE GENOMIC DNA]</scope>
    <source>
        <strain evidence="8">Foshan</strain>
    </source>
</reference>
<dbReference type="Proteomes" id="UP000069940">
    <property type="component" value="Unassembled WGS sequence"/>
</dbReference>
<dbReference type="GeneID" id="134288282"/>
<proteinExistence type="inferred from homology"/>
<evidence type="ECO:0000256" key="2">
    <source>
        <dbReference type="ARBA" id="ARBA00004245"/>
    </source>
</evidence>
<comment type="subcellular location">
    <subcellularLocation>
        <location evidence="1">Cell projection</location>
        <location evidence="1">Cilium</location>
    </subcellularLocation>
    <subcellularLocation>
        <location evidence="2">Cytoplasm</location>
        <location evidence="2">Cytoskeleton</location>
    </subcellularLocation>
</comment>
<accession>A0ABM1ZF75</accession>
<evidence type="ECO:0000256" key="3">
    <source>
        <dbReference type="ARBA" id="ARBA00022490"/>
    </source>
</evidence>
<dbReference type="InterPro" id="IPR029214">
    <property type="entry name" value="CFAP144"/>
</dbReference>
<dbReference type="RefSeq" id="XP_062708619.1">
    <property type="nucleotide sequence ID" value="XM_062852635.1"/>
</dbReference>
<keyword evidence="8" id="KW-1185">Reference proteome</keyword>
<name>A0ABM1ZF75_AEDAL</name>
<evidence type="ECO:0000313" key="8">
    <source>
        <dbReference type="Proteomes" id="UP000069940"/>
    </source>
</evidence>
<keyword evidence="5" id="KW-0966">Cell projection</keyword>
<keyword evidence="3" id="KW-0963">Cytoplasm</keyword>
<evidence type="ECO:0000256" key="4">
    <source>
        <dbReference type="ARBA" id="ARBA00023212"/>
    </source>
</evidence>
<evidence type="ECO:0000256" key="6">
    <source>
        <dbReference type="ARBA" id="ARBA00034777"/>
    </source>
</evidence>
<dbReference type="Pfam" id="PF14886">
    <property type="entry name" value="FAM183"/>
    <property type="match status" value="1"/>
</dbReference>
<keyword evidence="4" id="KW-0206">Cytoskeleton</keyword>
<comment type="similarity">
    <text evidence="6">Belongs to the CFAP144 family.</text>
</comment>
<sequence length="263" mass="30475">MTGPKDNDQTALLRTTLYLHLARAFRPLPSLTTSHYDSSAVDRHARIRLDLGNFRPKFRHRRYWLRGSLQSIRMVRSDKLNSKKSRVCARVLLAATRFHGSKSQMKVDVMPPVTNKEDEPPKPPAIVSYAFEKEVINKQNAISHVTDHFLPNLNRVPIAIKFWSKYDSTTAAAQSGLANFDKYFKLLEKNIAEGPKEKFQEPRTENQSYGWHSDPFYRQDPEDVHLLYHPKKRHEITIIGEKINADRITQRPRFTGIPFKLPS</sequence>
<evidence type="ECO:0000256" key="5">
    <source>
        <dbReference type="ARBA" id="ARBA00023273"/>
    </source>
</evidence>
<evidence type="ECO:0000313" key="7">
    <source>
        <dbReference type="EnsemblMetazoa" id="AALFPA23_017899.P26210"/>
    </source>
</evidence>
<organism evidence="7 8">
    <name type="scientific">Aedes albopictus</name>
    <name type="common">Asian tiger mosquito</name>
    <name type="synonym">Stegomyia albopicta</name>
    <dbReference type="NCBI Taxonomy" id="7160"/>
    <lineage>
        <taxon>Eukaryota</taxon>
        <taxon>Metazoa</taxon>
        <taxon>Ecdysozoa</taxon>
        <taxon>Arthropoda</taxon>
        <taxon>Hexapoda</taxon>
        <taxon>Insecta</taxon>
        <taxon>Pterygota</taxon>
        <taxon>Neoptera</taxon>
        <taxon>Endopterygota</taxon>
        <taxon>Diptera</taxon>
        <taxon>Nematocera</taxon>
        <taxon>Culicoidea</taxon>
        <taxon>Culicidae</taxon>
        <taxon>Culicinae</taxon>
        <taxon>Aedini</taxon>
        <taxon>Aedes</taxon>
        <taxon>Stegomyia</taxon>
    </lineage>
</organism>
<protein>
    <submittedName>
        <fullName evidence="7">Uncharacterized protein</fullName>
    </submittedName>
</protein>